<evidence type="ECO:0000313" key="1">
    <source>
        <dbReference type="EMBL" id="KAI4458737.1"/>
    </source>
</evidence>
<keyword evidence="2" id="KW-1185">Reference proteome</keyword>
<evidence type="ECO:0000313" key="2">
    <source>
        <dbReference type="Proteomes" id="UP001056778"/>
    </source>
</evidence>
<proteinExistence type="predicted"/>
<sequence length="305" mass="33910">MDNAPDICDKIGYHLSELGKWSVWQNIILGQILSLLLCATNIISHFINTPPYAILPTGQSFPHYMFLCAIYTSWLAFRRGDQGKNQLVGDMLCLGGAVLFAIVTILQELSVKNTDVVEYLGLLGLFGSIVSGIQMLLLEKQTLLNASWTETSVLLTPLTVCQFIYCTLSSVYLLTMGTTALHLSLLSGNFYTMVFGMLLFKQKFHALYFLSYTLTMTGVYIYAIKQTPIGSHIPAQRYRQTNRSECQIREHIISSTSPENTSEMMSTFSTMNSGDTFPLSLSTNTTFTSFYGSHDVLTGHTTTTA</sequence>
<dbReference type="EMBL" id="CM043021">
    <property type="protein sequence ID" value="KAI4458737.1"/>
    <property type="molecule type" value="Genomic_DNA"/>
</dbReference>
<comment type="caution">
    <text evidence="1">The sequence shown here is derived from an EMBL/GenBank/DDBJ whole genome shotgun (WGS) entry which is preliminary data.</text>
</comment>
<gene>
    <name evidence="1" type="ORF">MML48_7g00004548</name>
</gene>
<reference evidence="1" key="1">
    <citation type="submission" date="2022-04" db="EMBL/GenBank/DDBJ databases">
        <title>Chromosome-scale genome assembly of Holotrichia oblita Faldermann.</title>
        <authorList>
            <person name="Rongchong L."/>
        </authorList>
    </citation>
    <scope>NUCLEOTIDE SEQUENCE</scope>
    <source>
        <strain evidence="1">81SQS9</strain>
    </source>
</reference>
<organism evidence="1 2">
    <name type="scientific">Holotrichia oblita</name>
    <name type="common">Chafer beetle</name>
    <dbReference type="NCBI Taxonomy" id="644536"/>
    <lineage>
        <taxon>Eukaryota</taxon>
        <taxon>Metazoa</taxon>
        <taxon>Ecdysozoa</taxon>
        <taxon>Arthropoda</taxon>
        <taxon>Hexapoda</taxon>
        <taxon>Insecta</taxon>
        <taxon>Pterygota</taxon>
        <taxon>Neoptera</taxon>
        <taxon>Endopterygota</taxon>
        <taxon>Coleoptera</taxon>
        <taxon>Polyphaga</taxon>
        <taxon>Scarabaeiformia</taxon>
        <taxon>Scarabaeidae</taxon>
        <taxon>Melolonthinae</taxon>
        <taxon>Holotrichia</taxon>
    </lineage>
</organism>
<accession>A0ACB9SW23</accession>
<dbReference type="Proteomes" id="UP001056778">
    <property type="component" value="Chromosome 7"/>
</dbReference>
<protein>
    <submittedName>
        <fullName evidence="1">Uncharacterized protein</fullName>
    </submittedName>
</protein>
<name>A0ACB9SW23_HOLOL</name>